<dbReference type="Pfam" id="PF12422">
    <property type="entry name" value="Condensin2nSMC"/>
    <property type="match status" value="1"/>
</dbReference>
<evidence type="ECO:0000256" key="1">
    <source>
        <dbReference type="SAM" id="MobiDB-lite"/>
    </source>
</evidence>
<dbReference type="GO" id="GO:0005634">
    <property type="term" value="C:nucleus"/>
    <property type="evidence" value="ECO:0007669"/>
    <property type="project" value="InterPro"/>
</dbReference>
<dbReference type="EMBL" id="JAKOGI010000208">
    <property type="protein sequence ID" value="KAJ8439705.1"/>
    <property type="molecule type" value="Genomic_DNA"/>
</dbReference>
<protein>
    <recommendedName>
        <fullName evidence="4">Condensin-2 complex subunit G2</fullName>
    </recommendedName>
</protein>
<evidence type="ECO:0000313" key="2">
    <source>
        <dbReference type="EMBL" id="KAJ8439705.1"/>
    </source>
</evidence>
<dbReference type="AlphaFoldDB" id="A0A9Q1KB48"/>
<gene>
    <name evidence="2" type="ORF">Cgig2_009529</name>
</gene>
<evidence type="ECO:0000313" key="3">
    <source>
        <dbReference type="Proteomes" id="UP001153076"/>
    </source>
</evidence>
<comment type="caution">
    <text evidence="2">The sequence shown here is derived from an EMBL/GenBank/DDBJ whole genome shotgun (WGS) entry which is preliminary data.</text>
</comment>
<feature type="region of interest" description="Disordered" evidence="1">
    <location>
        <begin position="64"/>
        <end position="100"/>
    </location>
</feature>
<dbReference type="GO" id="GO:0000070">
    <property type="term" value="P:mitotic sister chromatid segregation"/>
    <property type="evidence" value="ECO:0007669"/>
    <property type="project" value="TreeGrafter"/>
</dbReference>
<dbReference type="InterPro" id="IPR016024">
    <property type="entry name" value="ARM-type_fold"/>
</dbReference>
<dbReference type="InterPro" id="IPR011989">
    <property type="entry name" value="ARM-like"/>
</dbReference>
<dbReference type="SUPFAM" id="SSF48371">
    <property type="entry name" value="ARM repeat"/>
    <property type="match status" value="1"/>
</dbReference>
<dbReference type="GO" id="GO:0000796">
    <property type="term" value="C:condensin complex"/>
    <property type="evidence" value="ECO:0007669"/>
    <property type="project" value="TreeGrafter"/>
</dbReference>
<name>A0A9Q1KB48_9CARY</name>
<dbReference type="Gene3D" id="1.25.10.10">
    <property type="entry name" value="Leucine-rich Repeat Variant"/>
    <property type="match status" value="1"/>
</dbReference>
<keyword evidence="3" id="KW-1185">Reference proteome</keyword>
<dbReference type="InterPro" id="IPR024741">
    <property type="entry name" value="Condensin2_G2"/>
</dbReference>
<dbReference type="PANTHER" id="PTHR16199:SF4">
    <property type="entry name" value="CONDENSIN-2 COMPLEX SUBUNIT G2"/>
    <property type="match status" value="1"/>
</dbReference>
<organism evidence="2 3">
    <name type="scientific">Carnegiea gigantea</name>
    <dbReference type="NCBI Taxonomy" id="171969"/>
    <lineage>
        <taxon>Eukaryota</taxon>
        <taxon>Viridiplantae</taxon>
        <taxon>Streptophyta</taxon>
        <taxon>Embryophyta</taxon>
        <taxon>Tracheophyta</taxon>
        <taxon>Spermatophyta</taxon>
        <taxon>Magnoliopsida</taxon>
        <taxon>eudicotyledons</taxon>
        <taxon>Gunneridae</taxon>
        <taxon>Pentapetalae</taxon>
        <taxon>Caryophyllales</taxon>
        <taxon>Cactineae</taxon>
        <taxon>Cactaceae</taxon>
        <taxon>Cactoideae</taxon>
        <taxon>Echinocereeae</taxon>
        <taxon>Carnegiea</taxon>
    </lineage>
</organism>
<dbReference type="Proteomes" id="UP001153076">
    <property type="component" value="Unassembled WGS sequence"/>
</dbReference>
<accession>A0A9Q1KB48</accession>
<reference evidence="2" key="1">
    <citation type="submission" date="2022-04" db="EMBL/GenBank/DDBJ databases">
        <title>Carnegiea gigantea Genome sequencing and assembly v2.</title>
        <authorList>
            <person name="Copetti D."/>
            <person name="Sanderson M.J."/>
            <person name="Burquez A."/>
            <person name="Wojciechowski M.F."/>
        </authorList>
    </citation>
    <scope>NUCLEOTIDE SEQUENCE</scope>
    <source>
        <strain evidence="2">SGP5-SGP5p</strain>
        <tissue evidence="2">Aerial part</tissue>
    </source>
</reference>
<dbReference type="PANTHER" id="PTHR16199">
    <property type="entry name" value="CONDENSIN-2 COMPLEX SUBUNIT G2"/>
    <property type="match status" value="1"/>
</dbReference>
<sequence>MEKRLRSSLQTSAESFLASAIKLSLKSAKPSLKSLIHNIKPSSDLCTSLPLSLHTCISKSISSFKNPSNPTTPSSPPSKKPRRPSRNSTAQVENAQEKPTQKSLLHNLQIYAYVALISTRHPKGAFSPQDLFLGVRELHDNLILFESDSVLLSEISNLCEEWWKRELVGREMLISQFLPFLVSRSLTLRKKVDVHRVYALRDAFVLFDFEDESIEDLKLLLVRCVITPLYLKTEDGRKFIAFMFGLSVQLLKESLALIKSQIPFGRKSMLEAYGEIVFRGWKSVDGDLRREIEDGFLQGLIEGATLASSASLAASIRRVLGAFTNQRTVEGVEKLLFRLAEPVIFRSLQVANTNARHNALHLLLDMFPLEDPDATKEAKDTLLEKQFFLLEKLLKDDCPDVRLVAVEGCCRILRLFWEVIPSSTITKMITIIFDDMSHDVSNEVRLSTLNGIIYLLGNPQAHELLKVLLPRLGNMILDPVLSIRIAVTDLLLLIMDVRGFQFNKIVNLDVLLTTLANDQSPVAQKVTQLLLPSYFPLKVDKAEACTRFVTLIKRAPMAGARFCEFAGSEGASSMYLLELVRVLTNLVLSPDRVDANLNKGIFVAILHLCGSLMKESSTRAALKELFSGEMLKGLLAASTLGHAQSLLFDIISVVSPVKESGLLEECIALVTNCRDLSEDNERQAELRSAHKLVLFCNWFDDMFEALTTLLQETAVGCSNYFDIEVPRQLVPSTKRKKGSSSKMSGKGKYGDGKMPLAFQDNYQNAVGIAWQIRDLLASESSRKAMFKSKAFKLAVASLKLISEVSIEHCMCCDFMDSSLVDAYMALSLLISVQNISFDNVGEHSNRKTNGLDSGSFPEASDTESALAETLDHLLSCTERIFSTGGLAKFGSVFSGCKQCSKKTTLPHKKKHVDSCSDASCVGDDGSAFSYRTRMLNMVKILTAVLKFIVDVAALNFLSHGPQRCLSFTSAYLQNMVSTLKRSSRDELKFQEEQLREIHACLKSSFSYAAKLINVVLMSINEDSPAATEAYGVANHLLNLIASVELYCGSGYASRLVTLAKQWLPDVVLALASRCILKDSLEDIISQHVSNEGQMHIHPWLSILANIELHEMRHAALDEEEDDKAVEKEKFPAFKKLMKLMIQVLRINHEILDIVGLMFLIGSATGLQMKDFGLLSGLVHFVFVKLARHDETHLGKLNMMLAYLQELYPQVESCVEETENSADGLHELIGVKALLQPVWLYSCEMRDVA</sequence>
<proteinExistence type="predicted"/>
<dbReference type="OrthoDB" id="10062843at2759"/>
<evidence type="ECO:0008006" key="4">
    <source>
        <dbReference type="Google" id="ProtNLM"/>
    </source>
</evidence>